<accession>A0ABQ3QTT0</accession>
<dbReference type="PANTHER" id="PTHR21621">
    <property type="entry name" value="RIBOSOMAL PROTEIN S6 MODIFICATION PROTEIN"/>
    <property type="match status" value="1"/>
</dbReference>
<protein>
    <recommendedName>
        <fullName evidence="3">ATP-grasp domain-containing protein</fullName>
    </recommendedName>
</protein>
<proteinExistence type="predicted"/>
<evidence type="ECO:0008006" key="3">
    <source>
        <dbReference type="Google" id="ProtNLM"/>
    </source>
</evidence>
<dbReference type="EMBL" id="BNDY01000017">
    <property type="protein sequence ID" value="GHI40648.1"/>
    <property type="molecule type" value="Genomic_DNA"/>
</dbReference>
<comment type="caution">
    <text evidence="1">The sequence shown here is derived from an EMBL/GenBank/DDBJ whole genome shotgun (WGS) entry which is preliminary data.</text>
</comment>
<dbReference type="Gene3D" id="3.30.470.20">
    <property type="entry name" value="ATP-grasp fold, B domain"/>
    <property type="match status" value="1"/>
</dbReference>
<evidence type="ECO:0000313" key="1">
    <source>
        <dbReference type="EMBL" id="GHI40648.1"/>
    </source>
</evidence>
<dbReference type="PANTHER" id="PTHR21621:SF0">
    <property type="entry name" value="BETA-CITRYLGLUTAMATE SYNTHASE B-RELATED"/>
    <property type="match status" value="1"/>
</dbReference>
<dbReference type="RefSeq" id="WP_226599378.1">
    <property type="nucleotide sequence ID" value="NZ_BNDY01000017.1"/>
</dbReference>
<evidence type="ECO:0000313" key="2">
    <source>
        <dbReference type="Proteomes" id="UP001050808"/>
    </source>
</evidence>
<dbReference type="Proteomes" id="UP001050808">
    <property type="component" value="Unassembled WGS sequence"/>
</dbReference>
<dbReference type="SUPFAM" id="SSF56059">
    <property type="entry name" value="Glutathione synthetase ATP-binding domain-like"/>
    <property type="match status" value="1"/>
</dbReference>
<name>A0ABQ3QTT0_9ACTN</name>
<gene>
    <name evidence="1" type="ORF">Sviol_50560</name>
</gene>
<keyword evidence="2" id="KW-1185">Reference proteome</keyword>
<sequence>MILCVGVAADPTFLAGLHAVRTARLPHSAVDLPSLAMRGSVHIPLDDLSSTTIHTGRQVICLEEVTAVWCRLLDVSPYASDARYREAAAGHYQAFLRLFEHLPVRVINPPLREATGFTKVLHAVTMAAVGGWQVPKTCLTSNPDEARAFIADCPQGLIFKGASAAKTFAQVYEPRHEKLLDRLGRVPVLFQERIAGPDVRVHTVGDRAFGEAIHSPAIDYRTVVCVNDYRPIALPDSVVRGCTRLTAHTGLPLLGVDFKIDEVTGEWYFLEANAMPCFEGYDRRAGGAITAAMADWLAPAGAR</sequence>
<organism evidence="1 2">
    <name type="scientific">Streptomyces violascens</name>
    <dbReference type="NCBI Taxonomy" id="67381"/>
    <lineage>
        <taxon>Bacteria</taxon>
        <taxon>Bacillati</taxon>
        <taxon>Actinomycetota</taxon>
        <taxon>Actinomycetes</taxon>
        <taxon>Kitasatosporales</taxon>
        <taxon>Streptomycetaceae</taxon>
        <taxon>Streptomyces</taxon>
    </lineage>
</organism>
<reference evidence="1" key="1">
    <citation type="submission" date="2024-05" db="EMBL/GenBank/DDBJ databases">
        <title>Whole genome shotgun sequence of Streptomyces violascens NBRC 12920.</title>
        <authorList>
            <person name="Komaki H."/>
            <person name="Tamura T."/>
        </authorList>
    </citation>
    <scope>NUCLEOTIDE SEQUENCE</scope>
    <source>
        <strain evidence="1">NBRC 12920</strain>
    </source>
</reference>